<evidence type="ECO:0000256" key="4">
    <source>
        <dbReference type="ARBA" id="ARBA00022825"/>
    </source>
</evidence>
<evidence type="ECO:0000256" key="3">
    <source>
        <dbReference type="ARBA" id="ARBA00022801"/>
    </source>
</evidence>
<proteinExistence type="inferred from homology"/>
<dbReference type="InterPro" id="IPR003343">
    <property type="entry name" value="Big_2"/>
</dbReference>
<reference evidence="9 10" key="1">
    <citation type="submission" date="2021-03" db="EMBL/GenBank/DDBJ databases">
        <title>Antimicrobial resistance genes in bacteria isolated from Japanese honey, and their potential for conferring macrolide and lincosamide resistance in the American foulbrood pathogen Paenibacillus larvae.</title>
        <authorList>
            <person name="Okamoto M."/>
            <person name="Kumagai M."/>
            <person name="Kanamori H."/>
            <person name="Takamatsu D."/>
        </authorList>
    </citation>
    <scope>NUCLEOTIDE SEQUENCE [LARGE SCALE GENOMIC DNA]</scope>
    <source>
        <strain evidence="9 10">J34TS1</strain>
    </source>
</reference>
<dbReference type="InterPro" id="IPR036116">
    <property type="entry name" value="FN3_sf"/>
</dbReference>
<dbReference type="GO" id="GO:0006508">
    <property type="term" value="P:proteolysis"/>
    <property type="evidence" value="ECO:0007669"/>
    <property type="project" value="UniProtKB-KW"/>
</dbReference>
<dbReference type="InterPro" id="IPR013320">
    <property type="entry name" value="ConA-like_dom_sf"/>
</dbReference>
<dbReference type="RefSeq" id="WP_212978627.1">
    <property type="nucleotide sequence ID" value="NZ_AP025343.1"/>
</dbReference>
<dbReference type="Gene3D" id="2.60.40.1080">
    <property type="match status" value="3"/>
</dbReference>
<dbReference type="InterPro" id="IPR008969">
    <property type="entry name" value="CarboxyPept-like_regulatory"/>
</dbReference>
<dbReference type="InterPro" id="IPR050131">
    <property type="entry name" value="Peptidase_S8_subtilisin-like"/>
</dbReference>
<dbReference type="PANTHER" id="PTHR43806:SF67">
    <property type="entry name" value="EGF-LIKE DOMAIN-CONTAINING PROTEIN"/>
    <property type="match status" value="1"/>
</dbReference>
<dbReference type="EMBL" id="BORT01000010">
    <property type="protein sequence ID" value="GIO47866.1"/>
    <property type="molecule type" value="Genomic_DNA"/>
</dbReference>
<dbReference type="InterPro" id="IPR036852">
    <property type="entry name" value="Peptidase_S8/S53_dom_sf"/>
</dbReference>
<dbReference type="NCBIfam" id="NF038128">
    <property type="entry name" value="choice_anch_J"/>
    <property type="match status" value="1"/>
</dbReference>
<feature type="region of interest" description="Disordered" evidence="7">
    <location>
        <begin position="1064"/>
        <end position="1095"/>
    </location>
</feature>
<evidence type="ECO:0000256" key="5">
    <source>
        <dbReference type="PIRSR" id="PIRSR615500-1"/>
    </source>
</evidence>
<accession>A0A919YBV9</accession>
<dbReference type="PRINTS" id="PR00723">
    <property type="entry name" value="SUBTILISIN"/>
</dbReference>
<dbReference type="SUPFAM" id="SSF49265">
    <property type="entry name" value="Fibronectin type III"/>
    <property type="match status" value="1"/>
</dbReference>
<dbReference type="Pfam" id="PF00082">
    <property type="entry name" value="Peptidase_S8"/>
    <property type="match status" value="1"/>
</dbReference>
<sequence>MYGKSWIQKLVLALFVFIFTITSPALTFAARDEGMESAAAPAFSGSIEADSYRIDPRIIEEFQSKNYVTYIVKMAEQSDVNSISRNALQWSSLKGESSAKQKRTVRNFIVNSLMDTAEQTQSGITQELEQMEASGLVRDFHPFYIVNAIAVTSTKDAMEKLAKRPEVEKLVPNNTYKLQSAPEPKSSLSGAAQAGAGKEVPWNLRNISAEQAWKLGFDGAGVVVANMDSGVDGSHPALKQKWRGLGSPNPELSWYDATIATTKFPTDGNGHGTHVMGTMVGSEEDGSNKIGVAPRAQWIAARVFDSSGETSDDALIKAGEWILAPTDKQGNKHPDMAPDVVNNSWGNVPAGKNEFFQDIVKAWIAADIFPAFSAGNTKPPENNGGSGSITAPGNYPESFATGAVDINNCLANFSLQGPTPYGQMKPEVVAPGVNIRSAVPGGEYALMNGTSMASPHTAGVAALIKQANPALKVNEIARILKNTADSLTDQGFPQTPNNGYGWGIINALSAVSSQKQGLGSVTGQVTIDGTDTGSPTIEHEPVELVFNILEKEMFARVKDDVSVDSVELYVREKGKDQWNKHVMLRTSGSHQNGVYEGGIPVDELSLNGIEYYIKATDFSGNATQTDIYPVRVSKGVKIGYTQDFETSIEGFGFSDTSGVWQWGVPTSGPKKAFSGTKVMATVLDGNYPNGANTYFEMPVIDLTDNEHAVLSFTHWYKLGDWWNASYDLAEVFIGGKKSNFQFERVKTYRMSSTKWTTEYIDLSPYKGDQIYVVFNLRGDYGSDEGWYIDDIKIQSPDPDLPVAPKIKVRSNSPGRVILDFDKEPSGKLKEYVIYRKSEPDGEFKEIGTTNSYNYRDEPQPQKGTYYYAVKARTVSQTMSEFSNVVSWTFTGGKEIFGDDFEGPDKGWTLDGLGEEWERGIPHPTKGPKKAVSGQNVWGTNLRGPYGGKVNQSLISPEIDLTEAKHASLYFQQWHEIDDGDQGAVEVSKDNGKTWKSLAVYPKREYDVNHPNRFWYLEELSLDDYAGEKIKFRFRFESKNDSTDFGWYIDDVEVRETPPVMNRISSVSSLAGKSKDTRSLEDSHSRLEPEETDPLPTLDTLKAAKREAFVHGIPVQPSALQSVSSSGLPIMADVTMLETKRTTRSDAGTGRYTLKHPPGEYTLQVEAYGYKTEKRTVNIEENRPFTADVHLTPLAKGKLTGKVTNIATGKPVANASVRLMNDAQVAPAVTNSEGEFELEAYEGDYQLSISALNYLTVEHHVSMKGNGTVTGSYELHGFNGETSDELYYDDGVTDNAKALPLSGDAYAVRMTTNGPAQVTGARFLFWSQGWPNPGGDRFKYAVYDANGPDGLPGKLVAGPYEGKANRNGDWTDVVIHNPVIFNGDFYVAYIQEGVMPNVPGMSMTKTEGKSGRSWKQIQGTWRKAGSDDGDYMIRAKVANVTEEPVITEPVSGTDVHDAEVTVKGTYPTDGTTIQLYRGDVLAGSGVVEKGRFAIPLVLERGENQLFAVAEADGQATSKSAIITVNYIVPAQEGGIQSIAVTPGEVTLKEGEQSTLQVTANVKNENGDIVQMPLKDGLKFASSDNQIANVDETGRVTGISEGTAVITVTYQQWSAQATIHVENEGGQPAEGEVQSITVDPDEVTLKESEQSTLQVTANVKNENGDIVQMPLKDGLEFASSDNQIANVDETGRVTGISEGTAVITVTYQQWSVQATIHVESEGGQPAEGELQSITVHPDQLKLYVGDAESLTVTALVNKNGEIQKVPVTNQLLFASSDDRIAKVDRQGQVSGLSEGIVEITVVYKDKQAVSRVVVQKRHTEPTEPTEPSTPPGGDSGNTGGSGNTGSSGSTGGSNSSTAASGSNNPAAAGKETKVPVKADGKAFILSEQALYGSGKKSAIAELQPEWVDAQLSGTVKEPVKLDLTKINFGDYEHVGIKMNPPEAKKIQKSGRAFHIEGDHFSLTIPEEAFVDFMTDAGFQLKIAAQAAAEHRSGARAGSKSAGGREVSGRVMFSNPSGKLTHSVNLRLNLDSALAKDPRKAATYMLDSKGQWIVAGISLHSDQSLSLQVKQPGTFVLQEFAPTFADIATHWGRDEIEVLAAQHILKGTSEGVFTPNAPVTRAQFMTMLDRLTGDQPEGTDRFSMPGGQEALTRAEMASLLVQRITEDQIPASIQLDFKDQDKLTAAEKSSVAYAVEKGWVQGMDGNRFGGDQTSNRAQVAAILYRYMKSVNKI</sequence>
<dbReference type="Proteomes" id="UP000682811">
    <property type="component" value="Unassembled WGS sequence"/>
</dbReference>
<dbReference type="PANTHER" id="PTHR43806">
    <property type="entry name" value="PEPTIDASE S8"/>
    <property type="match status" value="1"/>
</dbReference>
<evidence type="ECO:0000256" key="1">
    <source>
        <dbReference type="ARBA" id="ARBA00011073"/>
    </source>
</evidence>
<dbReference type="Gene3D" id="2.60.120.260">
    <property type="entry name" value="Galactose-binding domain-like"/>
    <property type="match status" value="1"/>
</dbReference>
<evidence type="ECO:0000256" key="2">
    <source>
        <dbReference type="ARBA" id="ARBA00022670"/>
    </source>
</evidence>
<dbReference type="GO" id="GO:0004252">
    <property type="term" value="F:serine-type endopeptidase activity"/>
    <property type="evidence" value="ECO:0007669"/>
    <property type="project" value="UniProtKB-UniRule"/>
</dbReference>
<comment type="similarity">
    <text evidence="1 6">Belongs to the peptidase S8 family.</text>
</comment>
<dbReference type="SUPFAM" id="SSF52743">
    <property type="entry name" value="Subtilisin-like"/>
    <property type="match status" value="1"/>
</dbReference>
<dbReference type="InterPro" id="IPR013783">
    <property type="entry name" value="Ig-like_fold"/>
</dbReference>
<dbReference type="SUPFAM" id="SSF49899">
    <property type="entry name" value="Concanavalin A-like lectins/glucanases"/>
    <property type="match status" value="1"/>
</dbReference>
<keyword evidence="4 6" id="KW-0720">Serine protease</keyword>
<evidence type="ECO:0000256" key="6">
    <source>
        <dbReference type="PROSITE-ProRule" id="PRU01240"/>
    </source>
</evidence>
<keyword evidence="3 6" id="KW-0378">Hydrolase</keyword>
<dbReference type="InterPro" id="IPR015500">
    <property type="entry name" value="Peptidase_S8_subtilisin-rel"/>
</dbReference>
<dbReference type="Gene3D" id="2.60.40.10">
    <property type="entry name" value="Immunoglobulins"/>
    <property type="match status" value="2"/>
</dbReference>
<dbReference type="Pfam" id="PF13620">
    <property type="entry name" value="CarboxypepD_reg"/>
    <property type="match status" value="1"/>
</dbReference>
<organism evidence="9 10">
    <name type="scientific">Paenibacillus azoreducens</name>
    <dbReference type="NCBI Taxonomy" id="116718"/>
    <lineage>
        <taxon>Bacteria</taxon>
        <taxon>Bacillati</taxon>
        <taxon>Bacillota</taxon>
        <taxon>Bacilli</taxon>
        <taxon>Bacillales</taxon>
        <taxon>Paenibacillaceae</taxon>
        <taxon>Paenibacillus</taxon>
    </lineage>
</organism>
<dbReference type="Pfam" id="PF20773">
    <property type="entry name" value="InhA-like_MAM"/>
    <property type="match status" value="1"/>
</dbReference>
<feature type="active site" description="Charge relay system" evidence="5 6">
    <location>
        <position position="451"/>
    </location>
</feature>
<evidence type="ECO:0000256" key="7">
    <source>
        <dbReference type="SAM" id="MobiDB-lite"/>
    </source>
</evidence>
<feature type="region of interest" description="Disordered" evidence="7">
    <location>
        <begin position="1811"/>
        <end position="1871"/>
    </location>
</feature>
<keyword evidence="10" id="KW-1185">Reference proteome</keyword>
<comment type="caution">
    <text evidence="9">The sequence shown here is derived from an EMBL/GenBank/DDBJ whole genome shotgun (WGS) entry which is preliminary data.</text>
</comment>
<dbReference type="Pfam" id="PF05922">
    <property type="entry name" value="Inhibitor_I9"/>
    <property type="match status" value="1"/>
</dbReference>
<dbReference type="Pfam" id="PF00395">
    <property type="entry name" value="SLH"/>
    <property type="match status" value="2"/>
</dbReference>
<dbReference type="SUPFAM" id="SSF49373">
    <property type="entry name" value="Invasin/intimin cell-adhesion fragments"/>
    <property type="match status" value="3"/>
</dbReference>
<evidence type="ECO:0000313" key="9">
    <source>
        <dbReference type="EMBL" id="GIO47866.1"/>
    </source>
</evidence>
<feature type="domain" description="SLH" evidence="8">
    <location>
        <begin position="2076"/>
        <end position="2139"/>
    </location>
</feature>
<dbReference type="Gene3D" id="3.40.50.200">
    <property type="entry name" value="Peptidase S8/S53 domain"/>
    <property type="match status" value="1"/>
</dbReference>
<dbReference type="PROSITE" id="PS51272">
    <property type="entry name" value="SLH"/>
    <property type="match status" value="2"/>
</dbReference>
<dbReference type="InterPro" id="IPR023828">
    <property type="entry name" value="Peptidase_S8_Ser-AS"/>
</dbReference>
<feature type="compositionally biased region" description="Low complexity" evidence="7">
    <location>
        <begin position="1850"/>
        <end position="1867"/>
    </location>
</feature>
<dbReference type="PROSITE" id="PS00138">
    <property type="entry name" value="SUBTILASE_SER"/>
    <property type="match status" value="1"/>
</dbReference>
<dbReference type="InterPro" id="IPR001119">
    <property type="entry name" value="SLH_dom"/>
</dbReference>
<gene>
    <name evidence="9" type="ORF">J34TS1_26310</name>
</gene>
<dbReference type="SUPFAM" id="SSF49464">
    <property type="entry name" value="Carboxypeptidase regulatory domain-like"/>
    <property type="match status" value="2"/>
</dbReference>
<feature type="active site" description="Charge relay system" evidence="5 6">
    <location>
        <position position="271"/>
    </location>
</feature>
<dbReference type="SMART" id="SM00635">
    <property type="entry name" value="BID_2"/>
    <property type="match status" value="3"/>
</dbReference>
<dbReference type="CDD" id="cd07481">
    <property type="entry name" value="Peptidases_S8_BacillopeptidaseF-like"/>
    <property type="match status" value="1"/>
</dbReference>
<keyword evidence="2 6" id="KW-0645">Protease</keyword>
<protein>
    <recommendedName>
        <fullName evidence="8">SLH domain-containing protein</fullName>
    </recommendedName>
</protein>
<dbReference type="InterPro" id="IPR000209">
    <property type="entry name" value="Peptidase_S8/S53_dom"/>
</dbReference>
<evidence type="ECO:0000259" key="8">
    <source>
        <dbReference type="PROSITE" id="PS51272"/>
    </source>
</evidence>
<evidence type="ECO:0000313" key="10">
    <source>
        <dbReference type="Proteomes" id="UP000682811"/>
    </source>
</evidence>
<dbReference type="PROSITE" id="PS51892">
    <property type="entry name" value="SUBTILASE"/>
    <property type="match status" value="1"/>
</dbReference>
<dbReference type="Pfam" id="PF02368">
    <property type="entry name" value="Big_2"/>
    <property type="match status" value="3"/>
</dbReference>
<dbReference type="Gene3D" id="2.60.40.1120">
    <property type="entry name" value="Carboxypeptidase-like, regulatory domain"/>
    <property type="match status" value="2"/>
</dbReference>
<feature type="active site" description="Charge relay system" evidence="5 6">
    <location>
        <position position="228"/>
    </location>
</feature>
<name>A0A919YBV9_9BACL</name>
<dbReference type="Gene3D" id="2.60.120.200">
    <property type="match status" value="1"/>
</dbReference>
<dbReference type="InterPro" id="IPR010259">
    <property type="entry name" value="S8pro/Inhibitor_I9"/>
</dbReference>
<feature type="domain" description="SLH" evidence="8">
    <location>
        <begin position="2171"/>
        <end position="2230"/>
    </location>
</feature>
<feature type="compositionally biased region" description="Basic and acidic residues" evidence="7">
    <location>
        <begin position="1072"/>
        <end position="1088"/>
    </location>
</feature>
<feature type="compositionally biased region" description="Gly residues" evidence="7">
    <location>
        <begin position="1831"/>
        <end position="1849"/>
    </location>
</feature>
<dbReference type="InterPro" id="IPR033857">
    <property type="entry name" value="Bacillopeptidase_F"/>
</dbReference>
<dbReference type="InterPro" id="IPR008964">
    <property type="entry name" value="Invasin/intimin_cell_adhesion"/>
</dbReference>